<dbReference type="AlphaFoldDB" id="A0A2N4UQD9"/>
<evidence type="ECO:0000313" key="1">
    <source>
        <dbReference type="EMBL" id="PLC57228.1"/>
    </source>
</evidence>
<evidence type="ECO:0000313" key="2">
    <source>
        <dbReference type="Proteomes" id="UP000234420"/>
    </source>
</evidence>
<keyword evidence="2" id="KW-1185">Reference proteome</keyword>
<organism evidence="1 2">
    <name type="scientific">Photobacterium carnosum</name>
    <dbReference type="NCBI Taxonomy" id="2023717"/>
    <lineage>
        <taxon>Bacteria</taxon>
        <taxon>Pseudomonadati</taxon>
        <taxon>Pseudomonadota</taxon>
        <taxon>Gammaproteobacteria</taxon>
        <taxon>Vibrionales</taxon>
        <taxon>Vibrionaceae</taxon>
        <taxon>Photobacterium</taxon>
    </lineage>
</organism>
<name>A0A2N4UQD9_9GAMM</name>
<sequence length="179" mass="20027">MQQKYDKRLIAADMLEEAINKFKTAKSDLDFIQSILLAGASIGITNPLLSENQKLTAHEKSAENVIRIREYGLGRELSLQERKDVFSGAMRFNKQAYNSLKHAGKGKQLAASDDLEIETDFAAEAEELLWAAIEDFKGLPISPEFLIDNGKNDFRLLIGRSDPLGTIPEMRCKPRGNTQ</sequence>
<reference evidence="1 2" key="1">
    <citation type="journal article" date="2018" name="Syst. Appl. Microbiol.">
        <title>Photobacterium carnosum sp. nov., isolated from spoiled modified atmosphere packaged poultry meat.</title>
        <authorList>
            <person name="Hilgarth M."/>
            <person name="Fuertes S."/>
            <person name="Ehrmann M."/>
            <person name="Vogel R.F."/>
        </authorList>
    </citation>
    <scope>NUCLEOTIDE SEQUENCE [LARGE SCALE GENOMIC DNA]</scope>
    <source>
        <strain evidence="1 2">TMW 2.2021</strain>
    </source>
</reference>
<comment type="caution">
    <text evidence="1">The sequence shown here is derived from an EMBL/GenBank/DDBJ whole genome shotgun (WGS) entry which is preliminary data.</text>
</comment>
<dbReference type="Proteomes" id="UP000234420">
    <property type="component" value="Unassembled WGS sequence"/>
</dbReference>
<dbReference type="RefSeq" id="WP_101769456.1">
    <property type="nucleotide sequence ID" value="NZ_BPPU01000002.1"/>
</dbReference>
<dbReference type="EMBL" id="NPIB01000018">
    <property type="protein sequence ID" value="PLC57228.1"/>
    <property type="molecule type" value="Genomic_DNA"/>
</dbReference>
<accession>A0A2N4UQD9</accession>
<protein>
    <submittedName>
        <fullName evidence="1">Uncharacterized protein</fullName>
    </submittedName>
</protein>
<proteinExistence type="predicted"/>
<gene>
    <name evidence="1" type="ORF">CIK00_13985</name>
</gene>